<dbReference type="GeneID" id="104768500"/>
<protein>
    <submittedName>
        <fullName evidence="5">Uncharacterized protein LOC104768500 isoform X1</fullName>
    </submittedName>
</protein>
<dbReference type="InterPro" id="IPR053192">
    <property type="entry name" value="Vacuole_Formation_Reg"/>
</dbReference>
<dbReference type="InterPro" id="IPR046349">
    <property type="entry name" value="C1-like_sf"/>
</dbReference>
<sequence length="428" mass="49831">MCDVCRGDDNKYLIFVCLLCDFMVHRRCIYLPQVIKISRHKHRLSFAFSLSFGEIMACGVCRKIIDEDYGVYTCLKNDCIYVVHTQCATSGLLGAIWDGKELEGELEEDEESIKSSFEEISNGIILHFSHPEHPMRLDEDIKIWHDGEKYCQACIAPLYDGKAYICMECDYVLHEECACLPRVKQLAFHAHSLHLEPSRNQLRTCECCWVQSCGFKYVCYNTDSDDCKVFVLDVRCASISEPHNHHPHRHPLFFNSSRGECSICEKRRTISLTCDECRFFLCFCCATFPYKVRYKNHEHLLTFTYKEVLHGDEYWYDRDRDVYSCDLCEEAIIPPDFSRAKRFYRCEECEVALHIECLLWKDVYTNPGSRVTLYNGKEFNIVENNALTRPICTECGKRCKYRMILIPSPSGDIYCSAGHTSKNVLYSF</sequence>
<dbReference type="Pfam" id="PF22926">
    <property type="entry name" value="C1-like_CT"/>
    <property type="match status" value="1"/>
</dbReference>
<dbReference type="PANTHER" id="PTHR32410:SF209">
    <property type="entry name" value="CYSTEINE_HISTIDINE-RICH C1 DOMAIN FAMILY PROTEIN"/>
    <property type="match status" value="1"/>
</dbReference>
<dbReference type="InterPro" id="IPR054483">
    <property type="entry name" value="DC1-like_CT"/>
</dbReference>
<feature type="domain" description="DC1-like C-terminal" evidence="3">
    <location>
        <begin position="379"/>
        <end position="416"/>
    </location>
</feature>
<evidence type="ECO:0000259" key="3">
    <source>
        <dbReference type="Pfam" id="PF22926"/>
    </source>
</evidence>
<reference evidence="4" key="1">
    <citation type="journal article" date="2014" name="Nat. Commun.">
        <title>The emerging biofuel crop Camelina sativa retains a highly undifferentiated hexaploid genome structure.</title>
        <authorList>
            <person name="Kagale S."/>
            <person name="Koh C."/>
            <person name="Nixon J."/>
            <person name="Bollina V."/>
            <person name="Clarke W.E."/>
            <person name="Tuteja R."/>
            <person name="Spillane C."/>
            <person name="Robinson S.J."/>
            <person name="Links M.G."/>
            <person name="Clarke C."/>
            <person name="Higgins E.E."/>
            <person name="Huebert T."/>
            <person name="Sharpe A.G."/>
            <person name="Parkin I.A."/>
        </authorList>
    </citation>
    <scope>NUCLEOTIDE SEQUENCE [LARGE SCALE GENOMIC DNA]</scope>
    <source>
        <strain evidence="4">cv. DH55</strain>
    </source>
</reference>
<dbReference type="Pfam" id="PF03107">
    <property type="entry name" value="C1_2"/>
    <property type="match status" value="2"/>
</dbReference>
<feature type="domain" description="DC1" evidence="2">
    <location>
        <begin position="39"/>
        <end position="88"/>
    </location>
</feature>
<dbReference type="InterPro" id="IPR004146">
    <property type="entry name" value="DC1"/>
</dbReference>
<keyword evidence="1" id="KW-0677">Repeat</keyword>
<dbReference type="RefSeq" id="XP_010490805.2">
    <property type="nucleotide sequence ID" value="XM_010492503.2"/>
</dbReference>
<evidence type="ECO:0000313" key="4">
    <source>
        <dbReference type="Proteomes" id="UP000694864"/>
    </source>
</evidence>
<accession>A0ABM0XTG0</accession>
<dbReference type="PANTHER" id="PTHR32410">
    <property type="entry name" value="CYSTEINE/HISTIDINE-RICH C1 DOMAIN FAMILY PROTEIN"/>
    <property type="match status" value="1"/>
</dbReference>
<feature type="domain" description="DC1" evidence="2">
    <location>
        <begin position="128"/>
        <end position="178"/>
    </location>
</feature>
<gene>
    <name evidence="5" type="primary">LOC104768500</name>
</gene>
<name>A0ABM0XTG0_CAMSA</name>
<dbReference type="Proteomes" id="UP000694864">
    <property type="component" value="Chromosome 20"/>
</dbReference>
<reference evidence="5" key="2">
    <citation type="submission" date="2025-08" db="UniProtKB">
        <authorList>
            <consortium name="RefSeq"/>
        </authorList>
    </citation>
    <scope>IDENTIFICATION</scope>
    <source>
        <tissue evidence="5">Leaf</tissue>
    </source>
</reference>
<evidence type="ECO:0000256" key="1">
    <source>
        <dbReference type="ARBA" id="ARBA00022737"/>
    </source>
</evidence>
<organism evidence="4 5">
    <name type="scientific">Camelina sativa</name>
    <name type="common">False flax</name>
    <name type="synonym">Myagrum sativum</name>
    <dbReference type="NCBI Taxonomy" id="90675"/>
    <lineage>
        <taxon>Eukaryota</taxon>
        <taxon>Viridiplantae</taxon>
        <taxon>Streptophyta</taxon>
        <taxon>Embryophyta</taxon>
        <taxon>Tracheophyta</taxon>
        <taxon>Spermatophyta</taxon>
        <taxon>Magnoliopsida</taxon>
        <taxon>eudicotyledons</taxon>
        <taxon>Gunneridae</taxon>
        <taxon>Pentapetalae</taxon>
        <taxon>rosids</taxon>
        <taxon>malvids</taxon>
        <taxon>Brassicales</taxon>
        <taxon>Brassicaceae</taxon>
        <taxon>Camelineae</taxon>
        <taxon>Camelina</taxon>
    </lineage>
</organism>
<evidence type="ECO:0000259" key="2">
    <source>
        <dbReference type="Pfam" id="PF03107"/>
    </source>
</evidence>
<proteinExistence type="predicted"/>
<evidence type="ECO:0000313" key="5">
    <source>
        <dbReference type="RefSeq" id="XP_010490805.2"/>
    </source>
</evidence>
<keyword evidence="4" id="KW-1185">Reference proteome</keyword>
<dbReference type="SUPFAM" id="SSF57889">
    <property type="entry name" value="Cysteine-rich domain"/>
    <property type="match status" value="3"/>
</dbReference>